<dbReference type="Pfam" id="PF04464">
    <property type="entry name" value="Glyphos_transf"/>
    <property type="match status" value="1"/>
</dbReference>
<dbReference type="InterPro" id="IPR007554">
    <property type="entry name" value="Glycerophosphate_synth"/>
</dbReference>
<accession>A0A078MQ93</accession>
<dbReference type="PATRIC" id="fig|1461584.3.peg.1788"/>
<dbReference type="InterPro" id="IPR043148">
    <property type="entry name" value="TagF_C"/>
</dbReference>
<evidence type="ECO:0000259" key="1">
    <source>
        <dbReference type="Pfam" id="PF00535"/>
    </source>
</evidence>
<dbReference type="GO" id="GO:0016020">
    <property type="term" value="C:membrane"/>
    <property type="evidence" value="ECO:0007669"/>
    <property type="project" value="InterPro"/>
</dbReference>
<dbReference type="PANTHER" id="PTHR22916">
    <property type="entry name" value="GLYCOSYLTRANSFERASE"/>
    <property type="match status" value="1"/>
</dbReference>
<dbReference type="GO" id="GO:0016758">
    <property type="term" value="F:hexosyltransferase activity"/>
    <property type="evidence" value="ECO:0007669"/>
    <property type="project" value="UniProtKB-ARBA"/>
</dbReference>
<dbReference type="SUPFAM" id="SSF53448">
    <property type="entry name" value="Nucleotide-diphospho-sugar transferases"/>
    <property type="match status" value="1"/>
</dbReference>
<dbReference type="EMBL" id="LN483070">
    <property type="protein sequence ID" value="CEA08459.1"/>
    <property type="molecule type" value="Genomic_DNA"/>
</dbReference>
<dbReference type="AlphaFoldDB" id="A0A078MQ93"/>
<dbReference type="PANTHER" id="PTHR22916:SF3">
    <property type="entry name" value="UDP-GLCNAC:BETAGAL BETA-1,3-N-ACETYLGLUCOSAMINYLTRANSFERASE-LIKE PROTEIN 1"/>
    <property type="match status" value="1"/>
</dbReference>
<gene>
    <name evidence="2" type="primary">epsH_2</name>
    <name evidence="2" type="ORF">BN1051_01807</name>
</gene>
<keyword evidence="2" id="KW-0808">Transferase</keyword>
<proteinExistence type="predicted"/>
<dbReference type="GO" id="GO:0047355">
    <property type="term" value="F:CDP-glycerol glycerophosphotransferase activity"/>
    <property type="evidence" value="ECO:0007669"/>
    <property type="project" value="InterPro"/>
</dbReference>
<name>A0A078MQ93_9MICC</name>
<evidence type="ECO:0000313" key="2">
    <source>
        <dbReference type="EMBL" id="CEA08459.1"/>
    </source>
</evidence>
<dbReference type="SUPFAM" id="SSF53756">
    <property type="entry name" value="UDP-Glycosyltransferase/glycogen phosphorylase"/>
    <property type="match status" value="1"/>
</dbReference>
<dbReference type="InterPro" id="IPR001173">
    <property type="entry name" value="Glyco_trans_2-like"/>
</dbReference>
<dbReference type="InterPro" id="IPR029044">
    <property type="entry name" value="Nucleotide-diphossugar_trans"/>
</dbReference>
<protein>
    <submittedName>
        <fullName evidence="2">Putative glycosyltransferase EpsH</fullName>
    </submittedName>
</protein>
<dbReference type="Gene3D" id="3.90.550.10">
    <property type="entry name" value="Spore Coat Polysaccharide Biosynthesis Protein SpsA, Chain A"/>
    <property type="match status" value="1"/>
</dbReference>
<reference evidence="2" key="1">
    <citation type="submission" date="2014-07" db="EMBL/GenBank/DDBJ databases">
        <authorList>
            <person name="Urmite Genomes Urmite Genomes"/>
        </authorList>
    </citation>
    <scope>NUCLEOTIDE SEQUENCE</scope>
    <source>
        <strain evidence="2">11W110_air</strain>
    </source>
</reference>
<organism evidence="2">
    <name type="scientific">Arthrobacter saudimassiliensis</name>
    <dbReference type="NCBI Taxonomy" id="1461584"/>
    <lineage>
        <taxon>Bacteria</taxon>
        <taxon>Bacillati</taxon>
        <taxon>Actinomycetota</taxon>
        <taxon>Actinomycetes</taxon>
        <taxon>Micrococcales</taxon>
        <taxon>Micrococcaceae</taxon>
        <taxon>Arthrobacter</taxon>
    </lineage>
</organism>
<dbReference type="Pfam" id="PF00535">
    <property type="entry name" value="Glycos_transf_2"/>
    <property type="match status" value="1"/>
</dbReference>
<feature type="domain" description="Glycosyltransferase 2-like" evidence="1">
    <location>
        <begin position="7"/>
        <end position="178"/>
    </location>
</feature>
<dbReference type="Gene3D" id="3.40.50.12580">
    <property type="match status" value="1"/>
</dbReference>
<sequence>MAGHQFSLVVAMYNVAEYLPAFLESLRVQRYPLENLDIVVVDDGSVDDSAELVERWRARHHPGLRLIRQENAGPGAARNAGLELAQGEWVTFCDPDDVFHPGYFEEVAGFLAADRNASAQLLATRLVQFKDGTADLSHTHPLGRKFRLGNVLADLDANPELIQLHGPTAFLKRAVLREHALRFDPRVRPKFEDAHLIGRYLAAVEAPVLGIVATARYYYRRNRRNGSSLVAGAWADPRAYEELPRYGYLGLLEDVRTRLGRLPAWAQYMVLYDLVWFYIDDKRMHSQTAGATDEQRHSLHRWLERIFALIDHDVADTFSVVSQGWVFHNILKQHYQGRRDQPPVLQQWDTDEARGVTRYSYLFTGDLPEEKLFIDGRPAEPVAAKIRDHRVLGRTLIRERILILPVDGQFELVLDGVPAVPTTDRGVPFQPGRRPDQRPGFDLLASPGARGPLASLARRGGSLHERLLVRAILTGSTPIQAGGTMVSSTIRRRRKALRDRRRETADARLISAAGQEPAVSRYAYAWVLMDRIDRADDNAEHLYRYLMQHRPDINAWFLLDAASPDWDRLAAEGFRLVPYGSDESVLLLLNADFKISSHANANIEFPISRKRFGEGKARFVFLQHGITKDDMSRWLNMKNMALMITASPREHESIVGDGTEYSVTANEVTLTGFPRHDALLAAAKENPLEKRRNILVAPTWREYLRDDLASAITEEDKVTRFEASVFGGTWLELLRSPEMEQMCRRRGYQVVFLPHPELESIVPLLDLPAHITGLTYRQIRVQEQLVKAHTLITDYSSIAFDAAYGGARVLYLQPEEDDIFSGGHVYRKGYFDYRGHGLGPVTTTTAEALTALTTNLPESEVFATRSRGAFAYWDEDSRSRVVRAIEGLKNPTCK</sequence>
<dbReference type="CDD" id="cd00761">
    <property type="entry name" value="Glyco_tranf_GTA_type"/>
    <property type="match status" value="1"/>
</dbReference>